<dbReference type="InterPro" id="IPR025324">
    <property type="entry name" value="DUF4230"/>
</dbReference>
<evidence type="ECO:0000313" key="2">
    <source>
        <dbReference type="Proteomes" id="UP000230802"/>
    </source>
</evidence>
<evidence type="ECO:0000313" key="1">
    <source>
        <dbReference type="EMBL" id="PIP64645.1"/>
    </source>
</evidence>
<sequence>MKPTRNNHLLNGKNIEIQLPPSQVLVTRLDNTKSRVYNRTTGVFTKENKDLETTIRTQAENLLTKTACEDGILSKANEQAVKQISSLLKGIGFENAKIKITVSTCNQPI</sequence>
<comment type="caution">
    <text evidence="1">The sequence shown here is derived from an EMBL/GenBank/DDBJ whole genome shotgun (WGS) entry which is preliminary data.</text>
</comment>
<reference evidence="1 2" key="1">
    <citation type="submission" date="2017-09" db="EMBL/GenBank/DDBJ databases">
        <title>Depth-based differentiation of microbial function through sediment-hosted aquifers and enrichment of novel symbionts in the deep terrestrial subsurface.</title>
        <authorList>
            <person name="Probst A.J."/>
            <person name="Ladd B."/>
            <person name="Jarett J.K."/>
            <person name="Geller-Mcgrath D.E."/>
            <person name="Sieber C.M."/>
            <person name="Emerson J.B."/>
            <person name="Anantharaman K."/>
            <person name="Thomas B.C."/>
            <person name="Malmstrom R."/>
            <person name="Stieglmeier M."/>
            <person name="Klingl A."/>
            <person name="Woyke T."/>
            <person name="Ryan C.M."/>
            <person name="Banfield J.F."/>
        </authorList>
    </citation>
    <scope>NUCLEOTIDE SEQUENCE [LARGE SCALE GENOMIC DNA]</scope>
    <source>
        <strain evidence="1">CG22_combo_CG10-13_8_21_14_all_33_16</strain>
    </source>
</reference>
<dbReference type="Proteomes" id="UP000230802">
    <property type="component" value="Unassembled WGS sequence"/>
</dbReference>
<name>A0A2H0C3Z4_9BACT</name>
<dbReference type="AlphaFoldDB" id="A0A2H0C3Z4"/>
<dbReference type="Pfam" id="PF14014">
    <property type="entry name" value="DUF4230"/>
    <property type="match status" value="1"/>
</dbReference>
<accession>A0A2H0C3Z4</accession>
<protein>
    <recommendedName>
        <fullName evidence="3">DUF4230 domain-containing protein</fullName>
    </recommendedName>
</protein>
<evidence type="ECO:0008006" key="3">
    <source>
        <dbReference type="Google" id="ProtNLM"/>
    </source>
</evidence>
<dbReference type="EMBL" id="PCTD01000059">
    <property type="protein sequence ID" value="PIP64645.1"/>
    <property type="molecule type" value="Genomic_DNA"/>
</dbReference>
<gene>
    <name evidence="1" type="ORF">COW96_01400</name>
</gene>
<proteinExistence type="predicted"/>
<organism evidence="1 2">
    <name type="scientific">Candidatus Roizmanbacteria bacterium CG22_combo_CG10-13_8_21_14_all_33_16</name>
    <dbReference type="NCBI Taxonomy" id="1974859"/>
    <lineage>
        <taxon>Bacteria</taxon>
        <taxon>Candidatus Roizmaniibacteriota</taxon>
    </lineage>
</organism>